<dbReference type="Proteomes" id="UP000024635">
    <property type="component" value="Unassembled WGS sequence"/>
</dbReference>
<feature type="region of interest" description="Disordered" evidence="1">
    <location>
        <begin position="53"/>
        <end position="108"/>
    </location>
</feature>
<dbReference type="EMBL" id="JARK01001557">
    <property type="protein sequence ID" value="EYB90291.1"/>
    <property type="molecule type" value="Genomic_DNA"/>
</dbReference>
<gene>
    <name evidence="2" type="primary">Acey_s0221.g2535</name>
    <name evidence="2" type="ORF">Y032_0221g2535</name>
</gene>
<dbReference type="AlphaFoldDB" id="A0A016SIX9"/>
<name>A0A016SIX9_9BILA</name>
<protein>
    <submittedName>
        <fullName evidence="2">Uncharacterized protein</fullName>
    </submittedName>
</protein>
<dbReference type="STRING" id="53326.A0A016SIX9"/>
<reference evidence="3" key="1">
    <citation type="journal article" date="2015" name="Nat. Genet.">
        <title>The genome and transcriptome of the zoonotic hookworm Ancylostoma ceylanicum identify infection-specific gene families.</title>
        <authorList>
            <person name="Schwarz E.M."/>
            <person name="Hu Y."/>
            <person name="Antoshechkin I."/>
            <person name="Miller M.M."/>
            <person name="Sternberg P.W."/>
            <person name="Aroian R.V."/>
        </authorList>
    </citation>
    <scope>NUCLEOTIDE SEQUENCE</scope>
    <source>
        <strain evidence="3">HY135</strain>
    </source>
</reference>
<keyword evidence="3" id="KW-1185">Reference proteome</keyword>
<evidence type="ECO:0000256" key="1">
    <source>
        <dbReference type="SAM" id="MobiDB-lite"/>
    </source>
</evidence>
<organism evidence="2 3">
    <name type="scientific">Ancylostoma ceylanicum</name>
    <dbReference type="NCBI Taxonomy" id="53326"/>
    <lineage>
        <taxon>Eukaryota</taxon>
        <taxon>Metazoa</taxon>
        <taxon>Ecdysozoa</taxon>
        <taxon>Nematoda</taxon>
        <taxon>Chromadorea</taxon>
        <taxon>Rhabditida</taxon>
        <taxon>Rhabditina</taxon>
        <taxon>Rhabditomorpha</taxon>
        <taxon>Strongyloidea</taxon>
        <taxon>Ancylostomatidae</taxon>
        <taxon>Ancylostomatinae</taxon>
        <taxon>Ancylostoma</taxon>
    </lineage>
</organism>
<comment type="caution">
    <text evidence="2">The sequence shown here is derived from an EMBL/GenBank/DDBJ whole genome shotgun (WGS) entry which is preliminary data.</text>
</comment>
<sequence length="131" mass="14157">MNDDATVHCREAKTLRDAAAMAITEVWTDARTATSNLARKTNEGNSELLNNLNESSSAEGSRIDSLPMVATYSPDEPTPKIVPFSGSGEDLSQFPMAPPLGGHNEDPCFTNDISAKGKLLEYTRRNLLSSL</sequence>
<evidence type="ECO:0000313" key="3">
    <source>
        <dbReference type="Proteomes" id="UP000024635"/>
    </source>
</evidence>
<evidence type="ECO:0000313" key="2">
    <source>
        <dbReference type="EMBL" id="EYB90291.1"/>
    </source>
</evidence>
<proteinExistence type="predicted"/>
<accession>A0A016SIX9</accession>